<protein>
    <submittedName>
        <fullName evidence="1">Uncharacterized protein</fullName>
    </submittedName>
</protein>
<accession>A0A9P9DSQ8</accession>
<organism evidence="1 2">
    <name type="scientific">Dactylonectria macrodidyma</name>
    <dbReference type="NCBI Taxonomy" id="307937"/>
    <lineage>
        <taxon>Eukaryota</taxon>
        <taxon>Fungi</taxon>
        <taxon>Dikarya</taxon>
        <taxon>Ascomycota</taxon>
        <taxon>Pezizomycotina</taxon>
        <taxon>Sordariomycetes</taxon>
        <taxon>Hypocreomycetidae</taxon>
        <taxon>Hypocreales</taxon>
        <taxon>Nectriaceae</taxon>
        <taxon>Dactylonectria</taxon>
    </lineage>
</organism>
<reference evidence="1" key="1">
    <citation type="journal article" date="2021" name="Nat. Commun.">
        <title>Genetic determinants of endophytism in the Arabidopsis root mycobiome.</title>
        <authorList>
            <person name="Mesny F."/>
            <person name="Miyauchi S."/>
            <person name="Thiergart T."/>
            <person name="Pickel B."/>
            <person name="Atanasova L."/>
            <person name="Karlsson M."/>
            <person name="Huettel B."/>
            <person name="Barry K.W."/>
            <person name="Haridas S."/>
            <person name="Chen C."/>
            <person name="Bauer D."/>
            <person name="Andreopoulos W."/>
            <person name="Pangilinan J."/>
            <person name="LaButti K."/>
            <person name="Riley R."/>
            <person name="Lipzen A."/>
            <person name="Clum A."/>
            <person name="Drula E."/>
            <person name="Henrissat B."/>
            <person name="Kohler A."/>
            <person name="Grigoriev I.V."/>
            <person name="Martin F.M."/>
            <person name="Hacquard S."/>
        </authorList>
    </citation>
    <scope>NUCLEOTIDE SEQUENCE</scope>
    <source>
        <strain evidence="1">MPI-CAGE-AT-0147</strain>
    </source>
</reference>
<evidence type="ECO:0000313" key="2">
    <source>
        <dbReference type="Proteomes" id="UP000738349"/>
    </source>
</evidence>
<dbReference type="InterPro" id="IPR053175">
    <property type="entry name" value="DHMBA_Reg_Transcription_Factor"/>
</dbReference>
<dbReference type="Proteomes" id="UP000738349">
    <property type="component" value="Unassembled WGS sequence"/>
</dbReference>
<name>A0A9P9DSQ8_9HYPO</name>
<dbReference type="EMBL" id="JAGMUV010000021">
    <property type="protein sequence ID" value="KAH7124583.1"/>
    <property type="molecule type" value="Genomic_DNA"/>
</dbReference>
<proteinExistence type="predicted"/>
<gene>
    <name evidence="1" type="ORF">EDB81DRAFT_208836</name>
</gene>
<evidence type="ECO:0000313" key="1">
    <source>
        <dbReference type="EMBL" id="KAH7124583.1"/>
    </source>
</evidence>
<keyword evidence="2" id="KW-1185">Reference proteome</keyword>
<comment type="caution">
    <text evidence="1">The sequence shown here is derived from an EMBL/GenBank/DDBJ whole genome shotgun (WGS) entry which is preliminary data.</text>
</comment>
<sequence>MSLARQRYSSDLLLLARDILNPQRSVNEPTVAACFTLAMFEMTACDAPSGACLWLPHIHGATALLRSLSVATGGACTQVGGLLKFCYTAVLACLISNETVPNVLFQLVQCCVMPEPTHGISAAIELFTMPVDLVNLYVQTEPKSREPMDLIAKASVIDQRLVSWNTSLPSLQSDQLGSGSAGESLDSDWLMWVWNYQRLCRVIANKVILDSLNVIRPLSQTIPTAQLHRLDLQYGKSSSILSQIPNDIYTSIHLIMGSFENGLPEFTLSSEAFFLMTILQSLIKLTDQRAVQDNWSASACGWFGSRFDATKDLVMRHLC</sequence>
<dbReference type="AlphaFoldDB" id="A0A9P9DSQ8"/>
<dbReference type="OrthoDB" id="5429770at2759"/>
<dbReference type="PANTHER" id="PTHR38791">
    <property type="entry name" value="ZN(II)2CYS6 TRANSCRIPTION FACTOR (EUROFUNG)-RELATED-RELATED"/>
    <property type="match status" value="1"/>
</dbReference>